<evidence type="ECO:0000313" key="3">
    <source>
        <dbReference type="Proteomes" id="UP000595437"/>
    </source>
</evidence>
<dbReference type="EMBL" id="CP045891">
    <property type="protein sequence ID" value="QQP58556.1"/>
    <property type="molecule type" value="Genomic_DNA"/>
</dbReference>
<keyword evidence="3" id="KW-1185">Reference proteome</keyword>
<organism evidence="2 3">
    <name type="scientific">Caligus rogercresseyi</name>
    <name type="common">Sea louse</name>
    <dbReference type="NCBI Taxonomy" id="217165"/>
    <lineage>
        <taxon>Eukaryota</taxon>
        <taxon>Metazoa</taxon>
        <taxon>Ecdysozoa</taxon>
        <taxon>Arthropoda</taxon>
        <taxon>Crustacea</taxon>
        <taxon>Multicrustacea</taxon>
        <taxon>Hexanauplia</taxon>
        <taxon>Copepoda</taxon>
        <taxon>Siphonostomatoida</taxon>
        <taxon>Caligidae</taxon>
        <taxon>Caligus</taxon>
    </lineage>
</organism>
<name>A0A7T8KME8_CALRO</name>
<feature type="compositionally biased region" description="Gly residues" evidence="1">
    <location>
        <begin position="26"/>
        <end position="38"/>
    </location>
</feature>
<proteinExistence type="predicted"/>
<dbReference type="Proteomes" id="UP000595437">
    <property type="component" value="Chromosome 2"/>
</dbReference>
<evidence type="ECO:0000313" key="2">
    <source>
        <dbReference type="EMBL" id="QQP58556.1"/>
    </source>
</evidence>
<evidence type="ECO:0000256" key="1">
    <source>
        <dbReference type="SAM" id="MobiDB-lite"/>
    </source>
</evidence>
<feature type="non-terminal residue" evidence="2">
    <location>
        <position position="73"/>
    </location>
</feature>
<dbReference type="AlphaFoldDB" id="A0A7T8KME8"/>
<feature type="region of interest" description="Disordered" evidence="1">
    <location>
        <begin position="19"/>
        <end position="46"/>
    </location>
</feature>
<accession>A0A7T8KME8</accession>
<protein>
    <submittedName>
        <fullName evidence="2">Uncharacterized protein</fullName>
    </submittedName>
</protein>
<reference evidence="3" key="1">
    <citation type="submission" date="2021-01" db="EMBL/GenBank/DDBJ databases">
        <title>Caligus Genome Assembly.</title>
        <authorList>
            <person name="Gallardo-Escarate C."/>
        </authorList>
    </citation>
    <scope>NUCLEOTIDE SEQUENCE [LARGE SCALE GENOMIC DNA]</scope>
</reference>
<gene>
    <name evidence="2" type="ORF">FKW44_003918</name>
</gene>
<sequence>MKLPKRRRHIVAVEQPRRKRWTGIGSVRGGGNSSGNGSNGIQRNRMNTIKGSSTIIFIIIKPERSQWQQEYIR</sequence>